<feature type="compositionally biased region" description="Basic and acidic residues" evidence="7">
    <location>
        <begin position="1051"/>
        <end position="1063"/>
    </location>
</feature>
<dbReference type="Gene3D" id="1.10.3970.10">
    <property type="entry name" value="BSD domain"/>
    <property type="match status" value="1"/>
</dbReference>
<name>A0AAD9R753_ACRCE</name>
<feature type="compositionally biased region" description="Low complexity" evidence="7">
    <location>
        <begin position="1064"/>
        <end position="1074"/>
    </location>
</feature>
<dbReference type="SMART" id="SM00848">
    <property type="entry name" value="Inhibitor_I29"/>
    <property type="match status" value="1"/>
</dbReference>
<evidence type="ECO:0000313" key="9">
    <source>
        <dbReference type="EMBL" id="KAK2574372.1"/>
    </source>
</evidence>
<dbReference type="InterPro" id="IPR005607">
    <property type="entry name" value="BSD_dom"/>
</dbReference>
<dbReference type="InterPro" id="IPR035925">
    <property type="entry name" value="BSD_dom_sf"/>
</dbReference>
<dbReference type="EMBL" id="JARQWQ010000001">
    <property type="protein sequence ID" value="KAK2574372.1"/>
    <property type="molecule type" value="Genomic_DNA"/>
</dbReference>
<gene>
    <name evidence="9" type="ORF">P5673_000528</name>
</gene>
<dbReference type="SMART" id="SM00645">
    <property type="entry name" value="Pept_C1"/>
    <property type="match status" value="1"/>
</dbReference>
<dbReference type="Gene3D" id="3.90.70.10">
    <property type="entry name" value="Cysteine proteinases"/>
    <property type="match status" value="1"/>
</dbReference>
<accession>A0AAD9R753</accession>
<dbReference type="Proteomes" id="UP001249851">
    <property type="component" value="Unassembled WGS sequence"/>
</dbReference>
<protein>
    <submittedName>
        <fullName evidence="9">Cysteine proteinase 2</fullName>
    </submittedName>
</protein>
<dbReference type="InterPro" id="IPR038765">
    <property type="entry name" value="Papain-like_cys_pep_sf"/>
</dbReference>
<proteinExistence type="inferred from homology"/>
<dbReference type="PROSITE" id="PS00640">
    <property type="entry name" value="THIOL_PROTEASE_ASN"/>
    <property type="match status" value="1"/>
</dbReference>
<organism evidence="9 10">
    <name type="scientific">Acropora cervicornis</name>
    <name type="common">Staghorn coral</name>
    <dbReference type="NCBI Taxonomy" id="6130"/>
    <lineage>
        <taxon>Eukaryota</taxon>
        <taxon>Metazoa</taxon>
        <taxon>Cnidaria</taxon>
        <taxon>Anthozoa</taxon>
        <taxon>Hexacorallia</taxon>
        <taxon>Scleractinia</taxon>
        <taxon>Astrocoeniina</taxon>
        <taxon>Acroporidae</taxon>
        <taxon>Acropora</taxon>
    </lineage>
</organism>
<feature type="region of interest" description="Disordered" evidence="7">
    <location>
        <begin position="1001"/>
        <end position="1115"/>
    </location>
</feature>
<evidence type="ECO:0000259" key="8">
    <source>
        <dbReference type="PROSITE" id="PS50858"/>
    </source>
</evidence>
<feature type="region of interest" description="Disordered" evidence="7">
    <location>
        <begin position="931"/>
        <end position="959"/>
    </location>
</feature>
<feature type="compositionally biased region" description="Low complexity" evidence="7">
    <location>
        <begin position="1098"/>
        <end position="1107"/>
    </location>
</feature>
<dbReference type="InterPro" id="IPR013128">
    <property type="entry name" value="Peptidase_C1A"/>
</dbReference>
<evidence type="ECO:0000313" key="10">
    <source>
        <dbReference type="Proteomes" id="UP001249851"/>
    </source>
</evidence>
<evidence type="ECO:0000256" key="1">
    <source>
        <dbReference type="ARBA" id="ARBA00008455"/>
    </source>
</evidence>
<dbReference type="Pfam" id="PF03909">
    <property type="entry name" value="BSD"/>
    <property type="match status" value="1"/>
</dbReference>
<keyword evidence="2" id="KW-0645">Protease</keyword>
<evidence type="ECO:0000256" key="5">
    <source>
        <dbReference type="ARBA" id="ARBA00023145"/>
    </source>
</evidence>
<feature type="compositionally biased region" description="Low complexity" evidence="7">
    <location>
        <begin position="933"/>
        <end position="948"/>
    </location>
</feature>
<dbReference type="SMART" id="SM00751">
    <property type="entry name" value="BSD"/>
    <property type="match status" value="1"/>
</dbReference>
<dbReference type="PRINTS" id="PR00705">
    <property type="entry name" value="PAPAIN"/>
</dbReference>
<dbReference type="InterPro" id="IPR039417">
    <property type="entry name" value="Peptidase_C1A_papain-like"/>
</dbReference>
<evidence type="ECO:0000256" key="6">
    <source>
        <dbReference type="ARBA" id="ARBA00023157"/>
    </source>
</evidence>
<dbReference type="AlphaFoldDB" id="A0AAD9R753"/>
<dbReference type="PANTHER" id="PTHR12411">
    <property type="entry name" value="CYSTEINE PROTEASE FAMILY C1-RELATED"/>
    <property type="match status" value="1"/>
</dbReference>
<feature type="compositionally biased region" description="Basic and acidic residues" evidence="7">
    <location>
        <begin position="1075"/>
        <end position="1084"/>
    </location>
</feature>
<comment type="caution">
    <text evidence="9">The sequence shown here is derived from an EMBL/GenBank/DDBJ whole genome shotgun (WGS) entry which is preliminary data.</text>
</comment>
<evidence type="ECO:0000256" key="3">
    <source>
        <dbReference type="ARBA" id="ARBA00022801"/>
    </source>
</evidence>
<reference evidence="9" key="2">
    <citation type="journal article" date="2023" name="Science">
        <title>Genomic signatures of disease resistance in endangered staghorn corals.</title>
        <authorList>
            <person name="Vollmer S.V."/>
            <person name="Selwyn J.D."/>
            <person name="Despard B.A."/>
            <person name="Roesel C.L."/>
        </authorList>
    </citation>
    <scope>NUCLEOTIDE SEQUENCE</scope>
    <source>
        <strain evidence="9">K2</strain>
    </source>
</reference>
<dbReference type="FunFam" id="3.90.70.10:FF:000087">
    <property type="entry name" value="Counting factor associated protein D"/>
    <property type="match status" value="1"/>
</dbReference>
<keyword evidence="4" id="KW-0788">Thiol protease</keyword>
<dbReference type="InterPro" id="IPR000169">
    <property type="entry name" value="Pept_cys_AS"/>
</dbReference>
<keyword evidence="6" id="KW-1015">Disulfide bond</keyword>
<keyword evidence="10" id="KW-1185">Reference proteome</keyword>
<dbReference type="InterPro" id="IPR000668">
    <property type="entry name" value="Peptidase_C1A_C"/>
</dbReference>
<keyword evidence="3" id="KW-0378">Hydrolase</keyword>
<dbReference type="InterPro" id="IPR013201">
    <property type="entry name" value="Prot_inhib_I29"/>
</dbReference>
<evidence type="ECO:0000256" key="2">
    <source>
        <dbReference type="ARBA" id="ARBA00022670"/>
    </source>
</evidence>
<dbReference type="SUPFAM" id="SSF54001">
    <property type="entry name" value="Cysteine proteinases"/>
    <property type="match status" value="1"/>
</dbReference>
<dbReference type="Pfam" id="PF08246">
    <property type="entry name" value="Inhibitor_I29"/>
    <property type="match status" value="1"/>
</dbReference>
<evidence type="ECO:0000256" key="4">
    <source>
        <dbReference type="ARBA" id="ARBA00022807"/>
    </source>
</evidence>
<reference evidence="9" key="1">
    <citation type="journal article" date="2023" name="G3 (Bethesda)">
        <title>Whole genome assembly and annotation of the endangered Caribbean coral Acropora cervicornis.</title>
        <authorList>
            <person name="Selwyn J.D."/>
            <person name="Vollmer S.V."/>
        </authorList>
    </citation>
    <scope>NUCLEOTIDE SEQUENCE</scope>
    <source>
        <strain evidence="9">K2</strain>
    </source>
</reference>
<feature type="compositionally biased region" description="Polar residues" evidence="7">
    <location>
        <begin position="1014"/>
        <end position="1025"/>
    </location>
</feature>
<dbReference type="PROSITE" id="PS00139">
    <property type="entry name" value="THIOL_PROTEASE_CYS"/>
    <property type="match status" value="1"/>
</dbReference>
<feature type="domain" description="BSD" evidence="8">
    <location>
        <begin position="838"/>
        <end position="905"/>
    </location>
</feature>
<dbReference type="GO" id="GO:0006508">
    <property type="term" value="P:proteolysis"/>
    <property type="evidence" value="ECO:0007669"/>
    <property type="project" value="UniProtKB-KW"/>
</dbReference>
<comment type="similarity">
    <text evidence="1">Belongs to the peptidase C1 family.</text>
</comment>
<dbReference type="PROSITE" id="PS50858">
    <property type="entry name" value="BSD"/>
    <property type="match status" value="1"/>
</dbReference>
<dbReference type="Pfam" id="PF00112">
    <property type="entry name" value="Peptidase_C1"/>
    <property type="match status" value="1"/>
</dbReference>
<keyword evidence="5" id="KW-0865">Zymogen</keyword>
<dbReference type="CDD" id="cd02248">
    <property type="entry name" value="Peptidase_C1A"/>
    <property type="match status" value="1"/>
</dbReference>
<sequence>MVKILSRFFKSSANKNRGFRKRLFLLSFALLAGIICSNLHRDEALDVAMEKRAKRHVLTVGEVLQFPDEYHTRGVLSLPYGDIVEPFEAWYSKRNQMSRIDYYNGMDRTIQRQDLGKHGFACKIYSGEAELNGTDCVKWEHSFTIYDKVNTYTLYTTKRRPLKPLRYEMMGYDTLLSSYYDHYILDYHEFEAWKFSYNVFDIPTDLQCFDFSGERLEKSLGEINPMVEFMPHDASGSPFTLSHSSNFASTTPSPVTSDPLQYLLETLDKMPLINRDILAAPTVANTQRFPARPFTISPSPGPKSTNAFSDAKSEYQVAMRHYEDVVNTLFKSFKTRYKKSYISKREHETRKDIYRHNLRFIKSRNRQHLGYRLKTNHMADMTEEEIERVKGLLKDTNSNAANGGRRFQIPTGKNTLNLPEKVDWAKAGAVNPVRSQGICGSCYAYSVTGAMEGAYFIKTGTLLNLSEQELIDCSWGFGNRGCKGGYPHRAMQWVIKHGGLATEKSYGRYLAQEGLCHFKNTTTGAKLDFYMNITEGNTREMKQAIAFYGPVSILINTQPKSFKFYGSGIYYDQECTHELDHAALAVGYGVEKGEPYWLIKNSWSKAWGDQGYIKIAMKNNNCGVLQKAVVICGIKYMLCEELNEYKSSHSLEDLPFFAVVVQRSGGAGWWGSWGSQFIADVRNKSAEAMTMVKNDLSEFVCTIQHDTSTAVADTANAVKESLKVEEDEPEGTSARIKQGAVLSAYLLVLYFACNISLRENIAHVATAAGAVVSDAPEPVFDRMQARLQEIQTDPATFCSEPDVSLREQTVELCFGSTGEREGERERERESHLAMYEEWCKAFDPEQHKREISELLVNVPEVRALYARLVILPTYHSSCAEYDLVPSAVTHVLFWQRYFYKVHQLEQVKHLSDTEELLMEDVIPVVGVGDGHRSTGSSEGSTTVTSVTELAQEGPNKSRVDERKLDGDAVVDIIKEETLTTKEEQKCQVSVEECESLEVKPFQESTEVSAKKIDQTLSTQPSTSNKPVVECPNDSSTQTMKTGADNNATSNREAEAASAHRRDNSSGSVDSSWSKLSEEELKAYSEKGAVSKESGSGSGLSSQSSSSGVLVPGVDDKDVDWADDDLELNDDDMTEEEVKLIMQNIAASSEEKAQDQGGGDLDVSLMMTIGKTGIKQQIETRFRDGQAALAIILLNTEGHYTLFSFATAYSAMKLK</sequence>
<dbReference type="GO" id="GO:0008234">
    <property type="term" value="F:cysteine-type peptidase activity"/>
    <property type="evidence" value="ECO:0007669"/>
    <property type="project" value="UniProtKB-KW"/>
</dbReference>
<feature type="compositionally biased region" description="Polar residues" evidence="7">
    <location>
        <begin position="1032"/>
        <end position="1050"/>
    </location>
</feature>
<dbReference type="InterPro" id="IPR025661">
    <property type="entry name" value="Pept_asp_AS"/>
</dbReference>
<dbReference type="SUPFAM" id="SSF140383">
    <property type="entry name" value="BSD domain-like"/>
    <property type="match status" value="1"/>
</dbReference>
<evidence type="ECO:0000256" key="7">
    <source>
        <dbReference type="SAM" id="MobiDB-lite"/>
    </source>
</evidence>